<reference evidence="3 4" key="1">
    <citation type="submission" date="2021-02" db="EMBL/GenBank/DDBJ databases">
        <title>Streptomyces spirodelae sp. nov., isolated from duckweed.</title>
        <authorList>
            <person name="Saimee Y."/>
            <person name="Duangmal K."/>
        </authorList>
    </citation>
    <scope>NUCLEOTIDE SEQUENCE [LARGE SCALE GENOMIC DNA]</scope>
    <source>
        <strain evidence="3 4">DW4-2</strain>
    </source>
</reference>
<feature type="chain" id="PRO_5045639333" evidence="2">
    <location>
        <begin position="27"/>
        <end position="253"/>
    </location>
</feature>
<feature type="compositionally biased region" description="Low complexity" evidence="1">
    <location>
        <begin position="227"/>
        <end position="241"/>
    </location>
</feature>
<dbReference type="InterPro" id="IPR006311">
    <property type="entry name" value="TAT_signal"/>
</dbReference>
<keyword evidence="4" id="KW-1185">Reference proteome</keyword>
<dbReference type="Pfam" id="PF11209">
    <property type="entry name" value="LmeA"/>
    <property type="match status" value="1"/>
</dbReference>
<evidence type="ECO:0000313" key="3">
    <source>
        <dbReference type="EMBL" id="MBO8184107.1"/>
    </source>
</evidence>
<gene>
    <name evidence="3" type="ORF">JW592_01210</name>
</gene>
<name>A0ABS3WLX2_9ACTN</name>
<feature type="region of interest" description="Disordered" evidence="1">
    <location>
        <begin position="227"/>
        <end position="253"/>
    </location>
</feature>
<evidence type="ECO:0000313" key="4">
    <source>
        <dbReference type="Proteomes" id="UP001518976"/>
    </source>
</evidence>
<dbReference type="Proteomes" id="UP001518976">
    <property type="component" value="Unassembled WGS sequence"/>
</dbReference>
<dbReference type="RefSeq" id="WP_209262915.1">
    <property type="nucleotide sequence ID" value="NZ_JAFFZN010000001.1"/>
</dbReference>
<comment type="caution">
    <text evidence="3">The sequence shown here is derived from an EMBL/GenBank/DDBJ whole genome shotgun (WGS) entry which is preliminary data.</text>
</comment>
<sequence length="253" mass="25589">MNTRRTVLVSTSALAAVVAAGGGANALIEHKAEARAAEEVQCRLGSADGVEAELTDPLAGLKTLTGRVGTLHLSADKVEHEGTTFAVDAALHGVSTDGTADSGSATVTVGYDEIAKRLPKQVRGMKPGTDGEHLTLSGPVAGTGIPVTVLNTVSANPDGLTIAPDSVRVLGQQVKLSTLTSLPGMDRFADQLGPRNVGLGQLPEGVRTTGAKATDKGLALSFQFSPDLLSSSDSDTSDTSSGCENGEAESGNA</sequence>
<feature type="signal peptide" evidence="2">
    <location>
        <begin position="1"/>
        <end position="26"/>
    </location>
</feature>
<dbReference type="PROSITE" id="PS51318">
    <property type="entry name" value="TAT"/>
    <property type="match status" value="1"/>
</dbReference>
<protein>
    <submittedName>
        <fullName evidence="3">DUF2993 domain-containing protein</fullName>
    </submittedName>
</protein>
<keyword evidence="2" id="KW-0732">Signal</keyword>
<evidence type="ECO:0000256" key="2">
    <source>
        <dbReference type="SAM" id="SignalP"/>
    </source>
</evidence>
<dbReference type="EMBL" id="JAFFZN010000001">
    <property type="protein sequence ID" value="MBO8184107.1"/>
    <property type="molecule type" value="Genomic_DNA"/>
</dbReference>
<proteinExistence type="predicted"/>
<dbReference type="InterPro" id="IPR021373">
    <property type="entry name" value="DUF2993"/>
</dbReference>
<organism evidence="3 4">
    <name type="scientific">Streptomyces spirodelae</name>
    <dbReference type="NCBI Taxonomy" id="2812904"/>
    <lineage>
        <taxon>Bacteria</taxon>
        <taxon>Bacillati</taxon>
        <taxon>Actinomycetota</taxon>
        <taxon>Actinomycetes</taxon>
        <taxon>Kitasatosporales</taxon>
        <taxon>Streptomycetaceae</taxon>
        <taxon>Streptomyces</taxon>
    </lineage>
</organism>
<accession>A0ABS3WLX2</accession>
<evidence type="ECO:0000256" key="1">
    <source>
        <dbReference type="SAM" id="MobiDB-lite"/>
    </source>
</evidence>